<dbReference type="PRINTS" id="PR00633">
    <property type="entry name" value="RCCNDNSATION"/>
</dbReference>
<dbReference type="Gene3D" id="3.90.1750.10">
    <property type="entry name" value="Hect, E3 ligase catalytic domains"/>
    <property type="match status" value="1"/>
</dbReference>
<dbReference type="InterPro" id="IPR058923">
    <property type="entry name" value="RCC1-like_dom"/>
</dbReference>
<feature type="repeat" description="RCC1" evidence="7">
    <location>
        <begin position="9"/>
        <end position="63"/>
    </location>
</feature>
<dbReference type="OrthoDB" id="8068875at2759"/>
<sequence length="1060" mass="118336">MSYDCKLGSRIFCWGGNQSGQLGIGTLEKEKVNVPTVIKDALIDLSVAQISCGEKHTLFVLQNGSLYSCGNNDYGQLGHSSRTSRPEKVDCLSSKSVIQAAVGAAHSLCLTSKGEVFSWGDNSSGQLGRGDVDSELGRTPMMIKIPHTVVQIAAGRNHNLLLTDDGRLFSWGSNDCGQLGVGCGSRQAQPMLISSLSGVPVSQLACGGSHSFALTRSGTMFGWGRNSFGQLGMSDNQDRPHPATCKILRTQKVTYVTCGEDHTACLTLDGGLFMFGAGTYGQLGHGTKTHDTVPKKVQELMGSTVTQVACGRCHTVAYVTDNGRLHSFGQGSNGQLGLEQSGLVALPTNVKGPFVAHVPANCGSPMEIDTAGPVFVINMIAAGGDQTFVATSVPERVVAPKDYRVVEERFQVQRLTPTLLDCIGKLQTESQLTASQEQEIIKIFSSAACLNSSFLAGTKHYSSSKENHGVDMELVASELHKIGEGTHPKILQKIVACLHNSLFPSLPTSPPDVEALRLYLILPHLPMFEQPKNFRELQRPFSRAVINMDDIPSRVIDRWWGTLPQKCFLHLISIFKETVIYLLGQPLVQENKDEVQTRMLAMFNSLEMLKRLFVVNELNNQVVPYNKFYVKTLGETVNLKEDYLQWFQEQVTKTGQRTLFFCNYPFTFDAVAKSLLLETDARIQMASSLHEAQRQNLASLFLPINPVNQYLVFKVSRDGIVKDTLHQLLAMPSADLKKPMKVIFEGEEATIDAGGVRKEFFLLLLREVLDPKYGMFKLYEESHLQWFSPFPFEDHGMYMLIGILCGLAIYNSVIIQLSFPLALYKKLLNRPTTIEDISELMPTVGRSFEKLLGHEGNDVEEIFCLTFEISQEYLGELRTEELVPGGKHKPVTKENRSEFVERYGHYIFNTMVKEQFDSFNTGFHKVCGGKVLNLFHPDELRALVTGNEDFDFHELEKNTEYKEEFHRYHPTVKYFWDVFHDLSLHDKKKFLLFLTGCDKIPIQGMKYVKMIIQPMKVPESFLPVAHTCFNLLDLPLYTSKEQMKEKLTIAIGQTEGFGLV</sequence>
<dbReference type="SMART" id="SM00119">
    <property type="entry name" value="HECTc"/>
    <property type="match status" value="1"/>
</dbReference>
<keyword evidence="5 6" id="KW-0833">Ubl conjugation pathway</keyword>
<dbReference type="InterPro" id="IPR035983">
    <property type="entry name" value="Hect_E3_ubiquitin_ligase"/>
</dbReference>
<dbReference type="Gene3D" id="3.30.2160.10">
    <property type="entry name" value="Hect, E3 ligase catalytic domain"/>
    <property type="match status" value="1"/>
</dbReference>
<dbReference type="CDD" id="cd00078">
    <property type="entry name" value="HECTc"/>
    <property type="match status" value="1"/>
</dbReference>
<dbReference type="EMBL" id="JAIWYP010000002">
    <property type="protein sequence ID" value="KAH3862509.1"/>
    <property type="molecule type" value="Genomic_DNA"/>
</dbReference>
<dbReference type="InterPro" id="IPR051709">
    <property type="entry name" value="Ub-ligase/GTPase-reg"/>
</dbReference>
<evidence type="ECO:0000256" key="5">
    <source>
        <dbReference type="ARBA" id="ARBA00022786"/>
    </source>
</evidence>
<dbReference type="GO" id="GO:0005737">
    <property type="term" value="C:cytoplasm"/>
    <property type="evidence" value="ECO:0007669"/>
    <property type="project" value="UniProtKB-SubCell"/>
</dbReference>
<feature type="domain" description="HECT" evidence="8">
    <location>
        <begin position="732"/>
        <end position="1060"/>
    </location>
</feature>
<evidence type="ECO:0000256" key="2">
    <source>
        <dbReference type="ARBA" id="ARBA00022490"/>
    </source>
</evidence>
<evidence type="ECO:0000256" key="3">
    <source>
        <dbReference type="ARBA" id="ARBA00022679"/>
    </source>
</evidence>
<accession>A0A9D4LRG1</accession>
<evidence type="ECO:0000259" key="8">
    <source>
        <dbReference type="PROSITE" id="PS50237"/>
    </source>
</evidence>
<dbReference type="PANTHER" id="PTHR45622">
    <property type="entry name" value="UBIQUITIN-PROTEIN LIGASE E3A-RELATED"/>
    <property type="match status" value="1"/>
</dbReference>
<dbReference type="Pfam" id="PF25390">
    <property type="entry name" value="WD40_RLD"/>
    <property type="match status" value="1"/>
</dbReference>
<dbReference type="Pfam" id="PF00632">
    <property type="entry name" value="HECT"/>
    <property type="match status" value="1"/>
</dbReference>
<dbReference type="Gene3D" id="2.130.10.30">
    <property type="entry name" value="Regulator of chromosome condensation 1/beta-lactamase-inhibitor protein II"/>
    <property type="match status" value="2"/>
</dbReference>
<dbReference type="PROSITE" id="PS50237">
    <property type="entry name" value="HECT"/>
    <property type="match status" value="1"/>
</dbReference>
<feature type="repeat" description="RCC1" evidence="7">
    <location>
        <begin position="270"/>
        <end position="321"/>
    </location>
</feature>
<evidence type="ECO:0000256" key="4">
    <source>
        <dbReference type="ARBA" id="ARBA00022737"/>
    </source>
</evidence>
<dbReference type="PROSITE" id="PS50012">
    <property type="entry name" value="RCC1_3"/>
    <property type="match status" value="7"/>
</dbReference>
<feature type="repeat" description="RCC1" evidence="7">
    <location>
        <begin position="64"/>
        <end position="113"/>
    </location>
</feature>
<keyword evidence="2" id="KW-0963">Cytoplasm</keyword>
<dbReference type="AlphaFoldDB" id="A0A9D4LRG1"/>
<feature type="repeat" description="RCC1" evidence="7">
    <location>
        <begin position="114"/>
        <end position="165"/>
    </location>
</feature>
<feature type="repeat" description="RCC1" evidence="7">
    <location>
        <begin position="218"/>
        <end position="269"/>
    </location>
</feature>
<dbReference type="Proteomes" id="UP000828390">
    <property type="component" value="Unassembled WGS sequence"/>
</dbReference>
<evidence type="ECO:0000256" key="7">
    <source>
        <dbReference type="PROSITE-ProRule" id="PRU00235"/>
    </source>
</evidence>
<dbReference type="SUPFAM" id="SSF56204">
    <property type="entry name" value="Hect, E3 ligase catalytic domain"/>
    <property type="match status" value="1"/>
</dbReference>
<dbReference type="FunFam" id="3.30.2410.10:FF:000003">
    <property type="entry name" value="probable E3 ubiquitin-protein ligase HERC4 isoform X1"/>
    <property type="match status" value="1"/>
</dbReference>
<dbReference type="InterPro" id="IPR009091">
    <property type="entry name" value="RCC1/BLIP-II"/>
</dbReference>
<dbReference type="SUPFAM" id="SSF50985">
    <property type="entry name" value="RCC1/BLIP-II"/>
    <property type="match status" value="1"/>
</dbReference>
<dbReference type="Gene3D" id="3.30.2410.10">
    <property type="entry name" value="Hect, E3 ligase catalytic domain"/>
    <property type="match status" value="1"/>
</dbReference>
<organism evidence="9 10">
    <name type="scientific">Dreissena polymorpha</name>
    <name type="common">Zebra mussel</name>
    <name type="synonym">Mytilus polymorpha</name>
    <dbReference type="NCBI Taxonomy" id="45954"/>
    <lineage>
        <taxon>Eukaryota</taxon>
        <taxon>Metazoa</taxon>
        <taxon>Spiralia</taxon>
        <taxon>Lophotrochozoa</taxon>
        <taxon>Mollusca</taxon>
        <taxon>Bivalvia</taxon>
        <taxon>Autobranchia</taxon>
        <taxon>Heteroconchia</taxon>
        <taxon>Euheterodonta</taxon>
        <taxon>Imparidentia</taxon>
        <taxon>Neoheterodontei</taxon>
        <taxon>Myida</taxon>
        <taxon>Dreissenoidea</taxon>
        <taxon>Dreissenidae</taxon>
        <taxon>Dreissena</taxon>
    </lineage>
</organism>
<evidence type="ECO:0000313" key="9">
    <source>
        <dbReference type="EMBL" id="KAH3862509.1"/>
    </source>
</evidence>
<feature type="repeat" description="RCC1" evidence="7">
    <location>
        <begin position="323"/>
        <end position="393"/>
    </location>
</feature>
<protein>
    <recommendedName>
        <fullName evidence="8">HECT domain-containing protein</fullName>
    </recommendedName>
</protein>
<reference evidence="9" key="1">
    <citation type="journal article" date="2019" name="bioRxiv">
        <title>The Genome of the Zebra Mussel, Dreissena polymorpha: A Resource for Invasive Species Research.</title>
        <authorList>
            <person name="McCartney M.A."/>
            <person name="Auch B."/>
            <person name="Kono T."/>
            <person name="Mallez S."/>
            <person name="Zhang Y."/>
            <person name="Obille A."/>
            <person name="Becker A."/>
            <person name="Abrahante J.E."/>
            <person name="Garbe J."/>
            <person name="Badalamenti J.P."/>
            <person name="Herman A."/>
            <person name="Mangelson H."/>
            <person name="Liachko I."/>
            <person name="Sullivan S."/>
            <person name="Sone E.D."/>
            <person name="Koren S."/>
            <person name="Silverstein K.A.T."/>
            <person name="Beckman K.B."/>
            <person name="Gohl D.M."/>
        </authorList>
    </citation>
    <scope>NUCLEOTIDE SEQUENCE</scope>
    <source>
        <strain evidence="9">Duluth1</strain>
        <tissue evidence="9">Whole animal</tissue>
    </source>
</reference>
<gene>
    <name evidence="9" type="ORF">DPMN_025476</name>
</gene>
<keyword evidence="4" id="KW-0677">Repeat</keyword>
<comment type="subcellular location">
    <subcellularLocation>
        <location evidence="1">Cytoplasm</location>
    </subcellularLocation>
</comment>
<reference evidence="9" key="2">
    <citation type="submission" date="2020-11" db="EMBL/GenBank/DDBJ databases">
        <authorList>
            <person name="McCartney M.A."/>
            <person name="Auch B."/>
            <person name="Kono T."/>
            <person name="Mallez S."/>
            <person name="Becker A."/>
            <person name="Gohl D.M."/>
            <person name="Silverstein K.A.T."/>
            <person name="Koren S."/>
            <person name="Bechman K.B."/>
            <person name="Herman A."/>
            <person name="Abrahante J.E."/>
            <person name="Garbe J."/>
        </authorList>
    </citation>
    <scope>NUCLEOTIDE SEQUENCE</scope>
    <source>
        <strain evidence="9">Duluth1</strain>
        <tissue evidence="9">Whole animal</tissue>
    </source>
</reference>
<feature type="active site" description="Glycyl thioester intermediate" evidence="6">
    <location>
        <position position="1028"/>
    </location>
</feature>
<name>A0A9D4LRG1_DREPO</name>
<dbReference type="PANTHER" id="PTHR45622:SF76">
    <property type="entry name" value="HECT AND RLD DOMAIN CONTAINING E3 UBIQUITIN LIGASE 4, ISOFORM C"/>
    <property type="match status" value="1"/>
</dbReference>
<comment type="caution">
    <text evidence="9">The sequence shown here is derived from an EMBL/GenBank/DDBJ whole genome shotgun (WGS) entry which is preliminary data.</text>
</comment>
<evidence type="ECO:0000256" key="1">
    <source>
        <dbReference type="ARBA" id="ARBA00004496"/>
    </source>
</evidence>
<feature type="repeat" description="RCC1" evidence="7">
    <location>
        <begin position="166"/>
        <end position="217"/>
    </location>
</feature>
<dbReference type="InterPro" id="IPR000569">
    <property type="entry name" value="HECT_dom"/>
</dbReference>
<proteinExistence type="predicted"/>
<evidence type="ECO:0000313" key="10">
    <source>
        <dbReference type="Proteomes" id="UP000828390"/>
    </source>
</evidence>
<dbReference type="InterPro" id="IPR000408">
    <property type="entry name" value="Reg_chr_condens"/>
</dbReference>
<dbReference type="GO" id="GO:0004842">
    <property type="term" value="F:ubiquitin-protein transferase activity"/>
    <property type="evidence" value="ECO:0007669"/>
    <property type="project" value="InterPro"/>
</dbReference>
<evidence type="ECO:0000256" key="6">
    <source>
        <dbReference type="PROSITE-ProRule" id="PRU00104"/>
    </source>
</evidence>
<keyword evidence="10" id="KW-1185">Reference proteome</keyword>
<keyword evidence="3" id="KW-0808">Transferase</keyword>
<dbReference type="FunFam" id="3.30.2160.10:FF:000004">
    <property type="entry name" value="probable E3 ubiquitin-protein ligase HERC4 isoform X1"/>
    <property type="match status" value="1"/>
</dbReference>
<dbReference type="PROSITE" id="PS00626">
    <property type="entry name" value="RCC1_2"/>
    <property type="match status" value="3"/>
</dbReference>